<dbReference type="Gene3D" id="2.40.170.20">
    <property type="entry name" value="TonB-dependent receptor, beta-barrel domain"/>
    <property type="match status" value="1"/>
</dbReference>
<dbReference type="Proteomes" id="UP000076609">
    <property type="component" value="Unassembled WGS sequence"/>
</dbReference>
<comment type="caution">
    <text evidence="18">The sequence shown here is derived from an EMBL/GenBank/DDBJ whole genome shotgun (WGS) entry which is preliminary data.</text>
</comment>
<organism evidence="18 19">
    <name type="scientific">Sphingomonas hankookensis</name>
    <dbReference type="NCBI Taxonomy" id="563996"/>
    <lineage>
        <taxon>Bacteria</taxon>
        <taxon>Pseudomonadati</taxon>
        <taxon>Pseudomonadota</taxon>
        <taxon>Alphaproteobacteria</taxon>
        <taxon>Sphingomonadales</taxon>
        <taxon>Sphingomonadaceae</taxon>
        <taxon>Sphingomonas</taxon>
    </lineage>
</organism>
<evidence type="ECO:0000256" key="7">
    <source>
        <dbReference type="ARBA" id="ARBA00023004"/>
    </source>
</evidence>
<evidence type="ECO:0000256" key="8">
    <source>
        <dbReference type="ARBA" id="ARBA00023065"/>
    </source>
</evidence>
<keyword evidence="3 12" id="KW-1134">Transmembrane beta strand</keyword>
<comment type="similarity">
    <text evidence="12 14">Belongs to the TonB-dependent receptor family.</text>
</comment>
<comment type="subcellular location">
    <subcellularLocation>
        <location evidence="1 12">Cell outer membrane</location>
        <topology evidence="1 12">Multi-pass membrane protein</topology>
    </subcellularLocation>
</comment>
<evidence type="ECO:0000256" key="5">
    <source>
        <dbReference type="ARBA" id="ARBA00022692"/>
    </source>
</evidence>
<keyword evidence="9 14" id="KW-0798">TonB box</keyword>
<dbReference type="Gene3D" id="2.170.130.10">
    <property type="entry name" value="TonB-dependent receptor, plug domain"/>
    <property type="match status" value="1"/>
</dbReference>
<evidence type="ECO:0000313" key="19">
    <source>
        <dbReference type="Proteomes" id="UP000076609"/>
    </source>
</evidence>
<evidence type="ECO:0000256" key="3">
    <source>
        <dbReference type="ARBA" id="ARBA00022452"/>
    </source>
</evidence>
<proteinExistence type="inferred from homology"/>
<keyword evidence="6 15" id="KW-0732">Signal</keyword>
<keyword evidence="10 12" id="KW-0472">Membrane</keyword>
<evidence type="ECO:0000259" key="16">
    <source>
        <dbReference type="Pfam" id="PF00593"/>
    </source>
</evidence>
<evidence type="ECO:0000256" key="4">
    <source>
        <dbReference type="ARBA" id="ARBA00022496"/>
    </source>
</evidence>
<feature type="signal peptide" evidence="15">
    <location>
        <begin position="1"/>
        <end position="21"/>
    </location>
</feature>
<dbReference type="InterPro" id="IPR012910">
    <property type="entry name" value="Plug_dom"/>
</dbReference>
<name>A0ABR5Y8I7_9SPHN</name>
<dbReference type="SUPFAM" id="SSF56935">
    <property type="entry name" value="Porins"/>
    <property type="match status" value="1"/>
</dbReference>
<evidence type="ECO:0000256" key="13">
    <source>
        <dbReference type="PROSITE-ProRule" id="PRU10144"/>
    </source>
</evidence>
<evidence type="ECO:0000259" key="17">
    <source>
        <dbReference type="Pfam" id="PF07715"/>
    </source>
</evidence>
<dbReference type="InterPro" id="IPR036942">
    <property type="entry name" value="Beta-barrel_TonB_sf"/>
</dbReference>
<evidence type="ECO:0000256" key="14">
    <source>
        <dbReference type="RuleBase" id="RU003357"/>
    </source>
</evidence>
<evidence type="ECO:0000256" key="2">
    <source>
        <dbReference type="ARBA" id="ARBA00022448"/>
    </source>
</evidence>
<dbReference type="InterPro" id="IPR010917">
    <property type="entry name" value="TonB_rcpt_CS"/>
</dbReference>
<dbReference type="PANTHER" id="PTHR32552:SF89">
    <property type="entry name" value="CATECHOLATE SIDEROPHORE RECEPTOR FIU"/>
    <property type="match status" value="1"/>
</dbReference>
<feature type="chain" id="PRO_5047444618" description="TonB-dependent receptor" evidence="15">
    <location>
        <begin position="22"/>
        <end position="792"/>
    </location>
</feature>
<evidence type="ECO:0000256" key="15">
    <source>
        <dbReference type="SAM" id="SignalP"/>
    </source>
</evidence>
<reference evidence="19" key="1">
    <citation type="submission" date="2016-01" db="EMBL/GenBank/DDBJ databases">
        <title>Draft genome of Chromobacterium sp. F49.</title>
        <authorList>
            <person name="Hong K.W."/>
        </authorList>
    </citation>
    <scope>NUCLEOTIDE SEQUENCE [LARGE SCALE GENOMIC DNA]</scope>
    <source>
        <strain evidence="19">CN3</strain>
    </source>
</reference>
<dbReference type="Pfam" id="PF00593">
    <property type="entry name" value="TonB_dep_Rec_b-barrel"/>
    <property type="match status" value="1"/>
</dbReference>
<dbReference type="InterPro" id="IPR037066">
    <property type="entry name" value="Plug_dom_sf"/>
</dbReference>
<feature type="short sequence motif" description="TonB C-terminal box" evidence="13">
    <location>
        <begin position="775"/>
        <end position="792"/>
    </location>
</feature>
<dbReference type="EMBL" id="LQQO01000061">
    <property type="protein sequence ID" value="KZE08737.1"/>
    <property type="molecule type" value="Genomic_DNA"/>
</dbReference>
<keyword evidence="4" id="KW-0410">Iron transport</keyword>
<keyword evidence="5 12" id="KW-0812">Transmembrane</keyword>
<keyword evidence="11 12" id="KW-0998">Cell outer membrane</keyword>
<evidence type="ECO:0000313" key="18">
    <source>
        <dbReference type="EMBL" id="KZE08737.1"/>
    </source>
</evidence>
<keyword evidence="7" id="KW-0408">Iron</keyword>
<keyword evidence="19" id="KW-1185">Reference proteome</keyword>
<evidence type="ECO:0000256" key="6">
    <source>
        <dbReference type="ARBA" id="ARBA00022729"/>
    </source>
</evidence>
<evidence type="ECO:0000256" key="10">
    <source>
        <dbReference type="ARBA" id="ARBA00023136"/>
    </source>
</evidence>
<evidence type="ECO:0000256" key="1">
    <source>
        <dbReference type="ARBA" id="ARBA00004571"/>
    </source>
</evidence>
<evidence type="ECO:0008006" key="20">
    <source>
        <dbReference type="Google" id="ProtNLM"/>
    </source>
</evidence>
<accession>A0ABR5Y8I7</accession>
<dbReference type="InterPro" id="IPR039426">
    <property type="entry name" value="TonB-dep_rcpt-like"/>
</dbReference>
<evidence type="ECO:0000256" key="12">
    <source>
        <dbReference type="PROSITE-ProRule" id="PRU01360"/>
    </source>
</evidence>
<evidence type="ECO:0000256" key="11">
    <source>
        <dbReference type="ARBA" id="ARBA00023237"/>
    </source>
</evidence>
<evidence type="ECO:0000256" key="9">
    <source>
        <dbReference type="ARBA" id="ARBA00023077"/>
    </source>
</evidence>
<keyword evidence="2 12" id="KW-0813">Transport</keyword>
<feature type="domain" description="TonB-dependent receptor plug" evidence="17">
    <location>
        <begin position="52"/>
        <end position="167"/>
    </location>
</feature>
<dbReference type="InterPro" id="IPR000531">
    <property type="entry name" value="Beta-barrel_TonB"/>
</dbReference>
<dbReference type="RefSeq" id="WP_066693863.1">
    <property type="nucleotide sequence ID" value="NZ_CP117025.1"/>
</dbReference>
<sequence>MKFITGAAILAIAAGTTHAHAQTAPADAATAEVSGGTQDEARSGGEIVVTGRATTFANTQVTEPMLDRQSALTSVNDVIKELPGVFVAEGDAFGSSDWATSISIRGFSSGGGGGQQIGSTIDGLPNGGSGYGGGSRANRYLDVLNLKTVTVSQGTADISSRSNEALGATLDYVTTDPTRDTRYRFTLAGGDFGARKIYGRVDTGQFAGDTRAFVSASTSRVKDWIGGSGETRRDHVDAKIVSHIDRVKLTGWVSYDDADEAEFGSVSPEMFANDPNHDAYTDNWTGIPYIDQGYRSTSRALRRNFFTYLRGETDLGEVKLSGAGYYHRMRGRGDFAPPYLVDVRNDGAGNPESEFTGSQPTVIGGGNLGRYYFVDPTGAKATFLTGCTGTAAIPAVYAPRCYAVGSTPVMSYRHTHYENDRGGLTADAAWTHDFGAFQNTLRGGLWWERGRANQLRDWHKITNALVGPAFDGKPYYQQFSTDYDLDEIMYYVEDAVTYGPLTARFGVKQFFLDQRRAELLNGRAVTELNSNSRPLISTGIVYHAPIDGLEAFAGYSQNFAAIGNGPLGEPREVIARIKPETANNIEIGARYSTPRVKASLTAYDIKFNNRIQSISANLVTGIDYLEEQDSVYLNVGGIKSRGIEAALAYRVTQGLTLSGNYTYNHATYIGTGNAAQDADIGVTPGRQVINSPRNMWVAAADYARGVFKVGAAAKFVGDRFIGSDGDATAPSFTTVDAYAGIDLGEVNAVMKGMSLTVQATNLADRRYLAGADGGSAFLGTPRTVTAALTFDF</sequence>
<feature type="domain" description="TonB-dependent receptor-like beta-barrel" evidence="16">
    <location>
        <begin position="412"/>
        <end position="762"/>
    </location>
</feature>
<gene>
    <name evidence="18" type="ORF">AVT10_07380</name>
</gene>
<keyword evidence="8" id="KW-0406">Ion transport</keyword>
<protein>
    <recommendedName>
        <fullName evidence="20">TonB-dependent receptor</fullName>
    </recommendedName>
</protein>
<dbReference type="Pfam" id="PF07715">
    <property type="entry name" value="Plug"/>
    <property type="match status" value="1"/>
</dbReference>
<dbReference type="PROSITE" id="PS01156">
    <property type="entry name" value="TONB_DEPENDENT_REC_2"/>
    <property type="match status" value="1"/>
</dbReference>
<dbReference type="PANTHER" id="PTHR32552">
    <property type="entry name" value="FERRICHROME IRON RECEPTOR-RELATED"/>
    <property type="match status" value="1"/>
</dbReference>
<dbReference type="PROSITE" id="PS52016">
    <property type="entry name" value="TONB_DEPENDENT_REC_3"/>
    <property type="match status" value="1"/>
</dbReference>